<dbReference type="KEGG" id="dtm:BJL86_2721"/>
<evidence type="ECO:0000313" key="1">
    <source>
        <dbReference type="EMBL" id="ANI93481.1"/>
    </source>
</evidence>
<dbReference type="InterPro" id="IPR019639">
    <property type="entry name" value="DUF2505"/>
</dbReference>
<evidence type="ECO:0000313" key="2">
    <source>
        <dbReference type="Proteomes" id="UP000186104"/>
    </source>
</evidence>
<protein>
    <recommendedName>
        <fullName evidence="3">DUF2505 domain-containing protein</fullName>
    </recommendedName>
</protein>
<reference evidence="1 2" key="1">
    <citation type="submission" date="2016-06" db="EMBL/GenBank/DDBJ databases">
        <title>Complete genome sequence of a saline-alkali tolerant type strain Dietzia timorensis ID05-A0528T.</title>
        <authorList>
            <person name="Wu X."/>
        </authorList>
    </citation>
    <scope>NUCLEOTIDE SEQUENCE [LARGE SCALE GENOMIC DNA]</scope>
    <source>
        <strain evidence="1 2">ID05-A0528</strain>
    </source>
</reference>
<keyword evidence="2" id="KW-1185">Reference proteome</keyword>
<name>A0A173LPR3_9ACTN</name>
<dbReference type="Proteomes" id="UP000186104">
    <property type="component" value="Chromosome"/>
</dbReference>
<dbReference type="AlphaFoldDB" id="A0A173LPR3"/>
<dbReference type="STRING" id="499555.BJL86_2721"/>
<dbReference type="Pfam" id="PF10698">
    <property type="entry name" value="DUF2505"/>
    <property type="match status" value="1"/>
</dbReference>
<sequence length="165" mass="17866">MATPFEFSASTPATIDELWQCYQDAAFWEMRMSAAGSENDKLTSFEATDSGIEIEFQQVVDSTHIPSFVSKIHTGDLPISRKATYNAPEGESINAVSSGEALGGILRVSGTLVCTREGNVTTETVKGTATASVPLIGKKIEKLVIDFLSEAHQRELDTVQDYLNS</sequence>
<accession>A0A173LPR3</accession>
<gene>
    <name evidence="1" type="ORF">BJL86_2721</name>
</gene>
<dbReference type="OrthoDB" id="5178774at2"/>
<dbReference type="RefSeq" id="WP_067473580.1">
    <property type="nucleotide sequence ID" value="NZ_CP015961.1"/>
</dbReference>
<proteinExistence type="predicted"/>
<dbReference type="EMBL" id="CP015961">
    <property type="protein sequence ID" value="ANI93481.1"/>
    <property type="molecule type" value="Genomic_DNA"/>
</dbReference>
<organism evidence="1 2">
    <name type="scientific">Dietzia timorensis</name>
    <dbReference type="NCBI Taxonomy" id="499555"/>
    <lineage>
        <taxon>Bacteria</taxon>
        <taxon>Bacillati</taxon>
        <taxon>Actinomycetota</taxon>
        <taxon>Actinomycetes</taxon>
        <taxon>Mycobacteriales</taxon>
        <taxon>Dietziaceae</taxon>
        <taxon>Dietzia</taxon>
    </lineage>
</organism>
<evidence type="ECO:0008006" key="3">
    <source>
        <dbReference type="Google" id="ProtNLM"/>
    </source>
</evidence>